<dbReference type="SMART" id="SM00220">
    <property type="entry name" value="S_TKc"/>
    <property type="match status" value="1"/>
</dbReference>
<dbReference type="PROSITE" id="PS00107">
    <property type="entry name" value="PROTEIN_KINASE_ATP"/>
    <property type="match status" value="1"/>
</dbReference>
<feature type="domain" description="Protein kinase" evidence="2">
    <location>
        <begin position="21"/>
        <end position="291"/>
    </location>
</feature>
<dbReference type="PANTHER" id="PTHR48011">
    <property type="entry name" value="CCR4-NOT TRANSCRIPTIONAL COMPLEX SUBUNIT CAF120-RELATED"/>
    <property type="match status" value="1"/>
</dbReference>
<evidence type="ECO:0000259" key="2">
    <source>
        <dbReference type="PROSITE" id="PS50011"/>
    </source>
</evidence>
<dbReference type="Gene3D" id="3.30.200.20">
    <property type="entry name" value="Phosphorylase Kinase, domain 1"/>
    <property type="match status" value="1"/>
</dbReference>
<evidence type="ECO:0000313" key="4">
    <source>
        <dbReference type="Proteomes" id="UP001642360"/>
    </source>
</evidence>
<dbReference type="GO" id="GO:0005524">
    <property type="term" value="F:ATP binding"/>
    <property type="evidence" value="ECO:0007669"/>
    <property type="project" value="UniProtKB-UniRule"/>
</dbReference>
<dbReference type="Proteomes" id="UP001642360">
    <property type="component" value="Unassembled WGS sequence"/>
</dbReference>
<dbReference type="InterPro" id="IPR011009">
    <property type="entry name" value="Kinase-like_dom_sf"/>
</dbReference>
<proteinExistence type="predicted"/>
<dbReference type="AlphaFoldDB" id="A0ABC8QV82"/>
<gene>
    <name evidence="3" type="ORF">ILEXP_LOCUS1167</name>
</gene>
<comment type="caution">
    <text evidence="3">The sequence shown here is derived from an EMBL/GenBank/DDBJ whole genome shotgun (WGS) entry which is preliminary data.</text>
</comment>
<feature type="binding site" evidence="1">
    <location>
        <position position="57"/>
    </location>
    <ligand>
        <name>ATP</name>
        <dbReference type="ChEBI" id="CHEBI:30616"/>
    </ligand>
</feature>
<protein>
    <recommendedName>
        <fullName evidence="2">Protein kinase domain-containing protein</fullName>
    </recommendedName>
</protein>
<dbReference type="Pfam" id="PF00069">
    <property type="entry name" value="Pkinase"/>
    <property type="match status" value="1"/>
</dbReference>
<keyword evidence="1" id="KW-0547">Nucleotide-binding</keyword>
<sequence>MSKRKHEELEQPGLYGHGRKWFRGPMIGKGSSGSVYLATSKEPKSRLTHFPAQMAVKSAEISDSCTLQKERMVLSNLQGCPYVRCCYGEEITYGERGEMVYNLLLEYGSAGTLADMIKKTGRTGLPESDVQRYTRYIVLGLQSIHRYGYVLRDLKPENIILFPITSASNSTKYVVKIGDYGSAKKVMSMKKRRLNPYLRGNIKYLSPEVVFDGKQVPPGDIWALGCLVVEMLTGKSLWDGKKDKEIEDILYEIGEGHGLIMFEVRVIVHQMIQVSYLKKIGLRQISLNPTN</sequence>
<evidence type="ECO:0000313" key="3">
    <source>
        <dbReference type="EMBL" id="CAK9134233.1"/>
    </source>
</evidence>
<keyword evidence="4" id="KW-1185">Reference proteome</keyword>
<organism evidence="3 4">
    <name type="scientific">Ilex paraguariensis</name>
    <name type="common">yerba mate</name>
    <dbReference type="NCBI Taxonomy" id="185542"/>
    <lineage>
        <taxon>Eukaryota</taxon>
        <taxon>Viridiplantae</taxon>
        <taxon>Streptophyta</taxon>
        <taxon>Embryophyta</taxon>
        <taxon>Tracheophyta</taxon>
        <taxon>Spermatophyta</taxon>
        <taxon>Magnoliopsida</taxon>
        <taxon>eudicotyledons</taxon>
        <taxon>Gunneridae</taxon>
        <taxon>Pentapetalae</taxon>
        <taxon>asterids</taxon>
        <taxon>campanulids</taxon>
        <taxon>Aquifoliales</taxon>
        <taxon>Aquifoliaceae</taxon>
        <taxon>Ilex</taxon>
    </lineage>
</organism>
<keyword evidence="1" id="KW-0067">ATP-binding</keyword>
<dbReference type="InterPro" id="IPR052751">
    <property type="entry name" value="Plant_MAPKKK"/>
</dbReference>
<name>A0ABC8QV82_9AQUA</name>
<reference evidence="3 4" key="1">
    <citation type="submission" date="2024-02" db="EMBL/GenBank/DDBJ databases">
        <authorList>
            <person name="Vignale AGUSTIN F."/>
            <person name="Sosa J E."/>
            <person name="Modenutti C."/>
        </authorList>
    </citation>
    <scope>NUCLEOTIDE SEQUENCE [LARGE SCALE GENOMIC DNA]</scope>
</reference>
<dbReference type="Gene3D" id="1.10.510.10">
    <property type="entry name" value="Transferase(Phosphotransferase) domain 1"/>
    <property type="match status" value="1"/>
</dbReference>
<dbReference type="InterPro" id="IPR017441">
    <property type="entry name" value="Protein_kinase_ATP_BS"/>
</dbReference>
<dbReference type="SUPFAM" id="SSF56112">
    <property type="entry name" value="Protein kinase-like (PK-like)"/>
    <property type="match status" value="1"/>
</dbReference>
<accession>A0ABC8QV82</accession>
<dbReference type="EMBL" id="CAUOFW020000359">
    <property type="protein sequence ID" value="CAK9134233.1"/>
    <property type="molecule type" value="Genomic_DNA"/>
</dbReference>
<dbReference type="PANTHER" id="PTHR48011:SF56">
    <property type="entry name" value="PROTEIN KINASE DOMAIN-CONTAINING PROTEIN"/>
    <property type="match status" value="1"/>
</dbReference>
<dbReference type="PROSITE" id="PS50011">
    <property type="entry name" value="PROTEIN_KINASE_DOM"/>
    <property type="match status" value="1"/>
</dbReference>
<evidence type="ECO:0000256" key="1">
    <source>
        <dbReference type="PROSITE-ProRule" id="PRU10141"/>
    </source>
</evidence>
<dbReference type="InterPro" id="IPR000719">
    <property type="entry name" value="Prot_kinase_dom"/>
</dbReference>